<dbReference type="EMBL" id="HE576756">
    <property type="protein sequence ID" value="CCC70341.1"/>
    <property type="molecule type" value="Genomic_DNA"/>
</dbReference>
<dbReference type="GeneID" id="96903972"/>
<dbReference type="HOGENOM" id="CLU_1062056_0_0_1"/>
<feature type="compositionally biased region" description="Polar residues" evidence="1">
    <location>
        <begin position="189"/>
        <end position="198"/>
    </location>
</feature>
<accession>G0VFS4</accession>
<organism evidence="2 3">
    <name type="scientific">Naumovozyma castellii</name>
    <name type="common">Yeast</name>
    <name type="synonym">Saccharomyces castellii</name>
    <dbReference type="NCBI Taxonomy" id="27288"/>
    <lineage>
        <taxon>Eukaryota</taxon>
        <taxon>Fungi</taxon>
        <taxon>Dikarya</taxon>
        <taxon>Ascomycota</taxon>
        <taxon>Saccharomycotina</taxon>
        <taxon>Saccharomycetes</taxon>
        <taxon>Saccharomycetales</taxon>
        <taxon>Saccharomycetaceae</taxon>
        <taxon>Naumovozyma</taxon>
    </lineage>
</organism>
<feature type="region of interest" description="Disordered" evidence="1">
    <location>
        <begin position="189"/>
        <end position="218"/>
    </location>
</feature>
<dbReference type="Proteomes" id="UP000001640">
    <property type="component" value="Chromosome 5"/>
</dbReference>
<sequence length="262" mass="30523">MKKFMDAEEENQGDFSEYTCDCERSKLLSCHEEHNRFVDAKNKGNSRRPIKDISNLRYQRLRLSNEKPKKLLLLETSTKKNNHIFASVDNNIQKREELLTGFFSKNGSNQKENKNEMGVAFKPIENGNSNSPIRMSSLMASWKQQELKNKNFKTAEESEEYHQVKFQWPKGESANYGKTHENQAIKGIKSSQYSNCQQDDGFRKIKGPENTRSSTKNINNQSNLFTFSKRDELHGSVNLEEVLKDRYPNCLWYKSSSNRSQR</sequence>
<dbReference type="InParanoid" id="G0VFS4"/>
<reference key="2">
    <citation type="submission" date="2011-08" db="EMBL/GenBank/DDBJ databases">
        <title>Genome sequence of Naumovozyma castellii.</title>
        <authorList>
            <person name="Gordon J.L."/>
            <person name="Armisen D."/>
            <person name="Proux-Wera E."/>
            <person name="OhEigeartaigh S.S."/>
            <person name="Byrne K.P."/>
            <person name="Wolfe K.H."/>
        </authorList>
    </citation>
    <scope>NUCLEOTIDE SEQUENCE</scope>
    <source>
        <strain>Type strain:CBS 4309</strain>
    </source>
</reference>
<keyword evidence="3" id="KW-1185">Reference proteome</keyword>
<protein>
    <submittedName>
        <fullName evidence="2">Uncharacterized protein</fullName>
    </submittedName>
</protein>
<reference evidence="2 3" key="1">
    <citation type="journal article" date="2011" name="Proc. Natl. Acad. Sci. U.S.A.">
        <title>Evolutionary erosion of yeast sex chromosomes by mating-type switching accidents.</title>
        <authorList>
            <person name="Gordon J.L."/>
            <person name="Armisen D."/>
            <person name="Proux-Wera E."/>
            <person name="Oheigeartaigh S.S."/>
            <person name="Byrne K.P."/>
            <person name="Wolfe K.H."/>
        </authorList>
    </citation>
    <scope>NUCLEOTIDE SEQUENCE [LARGE SCALE GENOMIC DNA]</scope>
    <source>
        <strain evidence="3">ATCC 76901 / BCRC 22586 / CBS 4309 / NBRC 1992 / NRRL Y-12630</strain>
    </source>
</reference>
<feature type="compositionally biased region" description="Basic and acidic residues" evidence="1">
    <location>
        <begin position="200"/>
        <end position="209"/>
    </location>
</feature>
<dbReference type="KEGG" id="ncs:NCAS_0E02710"/>
<gene>
    <name evidence="2" type="primary">NCAS0E02710</name>
    <name evidence="2" type="ordered locus">NCAS_0E02710</name>
</gene>
<proteinExistence type="predicted"/>
<evidence type="ECO:0000313" key="3">
    <source>
        <dbReference type="Proteomes" id="UP000001640"/>
    </source>
</evidence>
<dbReference type="AlphaFoldDB" id="G0VFS4"/>
<evidence type="ECO:0000256" key="1">
    <source>
        <dbReference type="SAM" id="MobiDB-lite"/>
    </source>
</evidence>
<name>G0VFS4_NAUCA</name>
<evidence type="ECO:0000313" key="2">
    <source>
        <dbReference type="EMBL" id="CCC70341.1"/>
    </source>
</evidence>
<dbReference type="RefSeq" id="XP_003676700.1">
    <property type="nucleotide sequence ID" value="XM_003676652.1"/>
</dbReference>